<organism evidence="1 2">
    <name type="scientific">Viridibacillus arenosi FSL R5-213</name>
    <dbReference type="NCBI Taxonomy" id="1227360"/>
    <lineage>
        <taxon>Bacteria</taxon>
        <taxon>Bacillati</taxon>
        <taxon>Bacillota</taxon>
        <taxon>Bacilli</taxon>
        <taxon>Bacillales</taxon>
        <taxon>Caryophanaceae</taxon>
        <taxon>Viridibacillus</taxon>
    </lineage>
</organism>
<evidence type="ECO:0000313" key="1">
    <source>
        <dbReference type="EMBL" id="ETT84190.1"/>
    </source>
</evidence>
<dbReference type="Proteomes" id="UP000019062">
    <property type="component" value="Unassembled WGS sequence"/>
</dbReference>
<name>W4EUG7_9BACL</name>
<accession>W4EUG7</accession>
<dbReference type="RefSeq" id="WP_051448723.1">
    <property type="nucleotide sequence ID" value="NZ_ASQA01000028.1"/>
</dbReference>
<keyword evidence="2" id="KW-1185">Reference proteome</keyword>
<protein>
    <submittedName>
        <fullName evidence="1">Uncharacterized protein</fullName>
    </submittedName>
</protein>
<dbReference type="AlphaFoldDB" id="W4EUG7"/>
<sequence length="288" mass="33655">MDIYNQCHSASYLKPFFNDFVVSYLDKYYIEGVQTANPQNEVEERALTFFVKTISSVKSINNLFLLGDIVSARILIRSLFELIVLMKKINKDKEEFVRFSKAYGKFKSIDASKIQLEEIKNKGEYFEAFYTEAELTANLVNLKREIEELGFLSTWNKTEGRPKVEGYFEIKQMAIDVDMENLYSTTYKNLCFDTHTSSNHFYKYIFQDVSGNKLLNLHPYLHELDLMIYTTCSVLIGFFECSEDLLRIDRKCTANMQFQKLIEISFILKDKLLEQGHLKKNGIIAPIR</sequence>
<proteinExistence type="predicted"/>
<gene>
    <name evidence="1" type="ORF">C176_12518</name>
</gene>
<dbReference type="Pfam" id="PF18928">
    <property type="entry name" value="DUF5677"/>
    <property type="match status" value="1"/>
</dbReference>
<evidence type="ECO:0000313" key="2">
    <source>
        <dbReference type="Proteomes" id="UP000019062"/>
    </source>
</evidence>
<dbReference type="EMBL" id="ASQA01000028">
    <property type="protein sequence ID" value="ETT84190.1"/>
    <property type="molecule type" value="Genomic_DNA"/>
</dbReference>
<dbReference type="InterPro" id="IPR043733">
    <property type="entry name" value="DUF5677"/>
</dbReference>
<comment type="caution">
    <text evidence="1">The sequence shown here is derived from an EMBL/GenBank/DDBJ whole genome shotgun (WGS) entry which is preliminary data.</text>
</comment>
<reference evidence="1 2" key="1">
    <citation type="journal article" date="2014" name="BMC Genomics">
        <title>Genomic comparison of sporeforming bacilli isolated from milk.</title>
        <authorList>
            <person name="Moreno Switt A.I."/>
            <person name="Andrus A.D."/>
            <person name="Ranieri M.L."/>
            <person name="Orsi R.H."/>
            <person name="Ivy R."/>
            <person name="den Bakker H.C."/>
            <person name="Martin N.H."/>
            <person name="Wiedmann M."/>
            <person name="Boor K.J."/>
        </authorList>
    </citation>
    <scope>NUCLEOTIDE SEQUENCE [LARGE SCALE GENOMIC DNA]</scope>
    <source>
        <strain evidence="1 2">FSL R5-213</strain>
    </source>
</reference>